<protein>
    <recommendedName>
        <fullName evidence="6">Multi antimicrobial extrusion protein</fullName>
    </recommendedName>
</protein>
<dbReference type="OMA" id="WIASDIN"/>
<evidence type="ECO:0008006" key="6">
    <source>
        <dbReference type="Google" id="ProtNLM"/>
    </source>
</evidence>
<keyword evidence="2" id="KW-0813">Transport</keyword>
<keyword evidence="3" id="KW-0812">Transmembrane</keyword>
<keyword evidence="3" id="KW-1133">Transmembrane helix</keyword>
<dbReference type="PANTHER" id="PTHR43298">
    <property type="entry name" value="MULTIDRUG RESISTANCE PROTEIN NORM-RELATED"/>
    <property type="match status" value="1"/>
</dbReference>
<dbReference type="GO" id="GO:0042910">
    <property type="term" value="F:xenobiotic transmembrane transporter activity"/>
    <property type="evidence" value="ECO:0007669"/>
    <property type="project" value="InterPro"/>
</dbReference>
<feature type="transmembrane region" description="Helical" evidence="3">
    <location>
        <begin position="12"/>
        <end position="34"/>
    </location>
</feature>
<evidence type="ECO:0000313" key="4">
    <source>
        <dbReference type="EMBL" id="KRX03218.1"/>
    </source>
</evidence>
<evidence type="ECO:0000256" key="1">
    <source>
        <dbReference type="ARBA" id="ARBA00010199"/>
    </source>
</evidence>
<dbReference type="InterPro" id="IPR050222">
    <property type="entry name" value="MATE_MdtK"/>
</dbReference>
<proteinExistence type="inferred from homology"/>
<evidence type="ECO:0000256" key="3">
    <source>
        <dbReference type="SAM" id="Phobius"/>
    </source>
</evidence>
<dbReference type="GO" id="GO:0015297">
    <property type="term" value="F:antiporter activity"/>
    <property type="evidence" value="ECO:0007669"/>
    <property type="project" value="InterPro"/>
</dbReference>
<dbReference type="GO" id="GO:0005886">
    <property type="term" value="C:plasma membrane"/>
    <property type="evidence" value="ECO:0007669"/>
    <property type="project" value="TreeGrafter"/>
</dbReference>
<dbReference type="Proteomes" id="UP000054937">
    <property type="component" value="Unassembled WGS sequence"/>
</dbReference>
<dbReference type="OrthoDB" id="292562at2759"/>
<feature type="transmembrane region" description="Helical" evidence="3">
    <location>
        <begin position="233"/>
        <end position="252"/>
    </location>
</feature>
<reference evidence="4 5" key="1">
    <citation type="journal article" date="2015" name="Sci. Rep.">
        <title>Genome of the facultative scuticociliatosis pathogen Pseudocohnilembus persalinus provides insight into its virulence through horizontal gene transfer.</title>
        <authorList>
            <person name="Xiong J."/>
            <person name="Wang G."/>
            <person name="Cheng J."/>
            <person name="Tian M."/>
            <person name="Pan X."/>
            <person name="Warren A."/>
            <person name="Jiang C."/>
            <person name="Yuan D."/>
            <person name="Miao W."/>
        </authorList>
    </citation>
    <scope>NUCLEOTIDE SEQUENCE [LARGE SCALE GENOMIC DNA]</scope>
    <source>
        <strain evidence="4">36N120E</strain>
    </source>
</reference>
<keyword evidence="3" id="KW-0472">Membrane</keyword>
<feature type="transmembrane region" description="Helical" evidence="3">
    <location>
        <begin position="40"/>
        <end position="60"/>
    </location>
</feature>
<name>A0A0V0QLU5_PSEPJ</name>
<keyword evidence="5" id="KW-1185">Reference proteome</keyword>
<dbReference type="InterPro" id="IPR002528">
    <property type="entry name" value="MATE_fam"/>
</dbReference>
<sequence>MHYLGLINKQDMVSIYGFSLTVLNSGGYILGLGINSGCGAVYAININYFMHIIIVIIIMWKAEQFPKLILNQNLKMVFEYLKEVFLIAAPFEIDQISTDFASFMIGGLNLPNQLTATLVFNSILNIIYSVPMGMGQSLLQNISGAVGEKNVGKVKKIFFTGFFMAVGFSLVTGLGLYFFRKQIIQFFVPDNQAVQNSFFEIVRIYSFGLVFDFTQMIIGCGIKAVGKADEISIAFLVIYYIGGIPLGVFLGIKEKLGVYGFWIASDINFYLISLFIIYLYYTIDWQKQVSDMAKEIKNHEEQLQENNK</sequence>
<feature type="transmembrane region" description="Helical" evidence="3">
    <location>
        <begin position="157"/>
        <end position="179"/>
    </location>
</feature>
<feature type="transmembrane region" description="Helical" evidence="3">
    <location>
        <begin position="258"/>
        <end position="281"/>
    </location>
</feature>
<gene>
    <name evidence="4" type="ORF">PPERSA_09278</name>
</gene>
<dbReference type="AlphaFoldDB" id="A0A0V0QLU5"/>
<dbReference type="Pfam" id="PF01554">
    <property type="entry name" value="MatE"/>
    <property type="match status" value="1"/>
</dbReference>
<comment type="caution">
    <text evidence="4">The sequence shown here is derived from an EMBL/GenBank/DDBJ whole genome shotgun (WGS) entry which is preliminary data.</text>
</comment>
<dbReference type="PANTHER" id="PTHR43298:SF2">
    <property type="entry name" value="FMN_FAD EXPORTER YEEO-RELATED"/>
    <property type="match status" value="1"/>
</dbReference>
<dbReference type="InParanoid" id="A0A0V0QLU5"/>
<feature type="transmembrane region" description="Helical" evidence="3">
    <location>
        <begin position="204"/>
        <end position="226"/>
    </location>
</feature>
<dbReference type="EMBL" id="LDAU01000141">
    <property type="protein sequence ID" value="KRX03218.1"/>
    <property type="molecule type" value="Genomic_DNA"/>
</dbReference>
<accession>A0A0V0QLU5</accession>
<comment type="similarity">
    <text evidence="1">Belongs to the multi antimicrobial extrusion (MATE) (TC 2.A.66.1) family.</text>
</comment>
<evidence type="ECO:0000256" key="2">
    <source>
        <dbReference type="ARBA" id="ARBA00022448"/>
    </source>
</evidence>
<organism evidence="4 5">
    <name type="scientific">Pseudocohnilembus persalinus</name>
    <name type="common">Ciliate</name>
    <dbReference type="NCBI Taxonomy" id="266149"/>
    <lineage>
        <taxon>Eukaryota</taxon>
        <taxon>Sar</taxon>
        <taxon>Alveolata</taxon>
        <taxon>Ciliophora</taxon>
        <taxon>Intramacronucleata</taxon>
        <taxon>Oligohymenophorea</taxon>
        <taxon>Scuticociliatia</taxon>
        <taxon>Philasterida</taxon>
        <taxon>Pseudocohnilembidae</taxon>
        <taxon>Pseudocohnilembus</taxon>
    </lineage>
</organism>
<evidence type="ECO:0000313" key="5">
    <source>
        <dbReference type="Proteomes" id="UP000054937"/>
    </source>
</evidence>